<protein>
    <submittedName>
        <fullName evidence="1">Uncharacterized protein</fullName>
    </submittedName>
</protein>
<sequence length="107" mass="12307">MPATTRSSTRQQLSDNAFESKMDEVIANLTTCTVRINHGKQWTATDQRMLIRMCRHTELTPAMMAPILGRTEESIRYRLARLIHEHLDGRTDEASIKEVSDWLLPPN</sequence>
<reference evidence="1" key="1">
    <citation type="journal article" date="2020" name="Nature">
        <title>Giant virus diversity and host interactions through global metagenomics.</title>
        <authorList>
            <person name="Schulz F."/>
            <person name="Roux S."/>
            <person name="Paez-Espino D."/>
            <person name="Jungbluth S."/>
            <person name="Walsh D.A."/>
            <person name="Denef V.J."/>
            <person name="McMahon K.D."/>
            <person name="Konstantinidis K.T."/>
            <person name="Eloe-Fadrosh E.A."/>
            <person name="Kyrpides N.C."/>
            <person name="Woyke T."/>
        </authorList>
    </citation>
    <scope>NUCLEOTIDE SEQUENCE</scope>
    <source>
        <strain evidence="1">GVMAG-M-3300009180-45</strain>
    </source>
</reference>
<accession>A0A6C0F481</accession>
<name>A0A6C0F481_9ZZZZ</name>
<dbReference type="AlphaFoldDB" id="A0A6C0F481"/>
<dbReference type="EMBL" id="MN739021">
    <property type="protein sequence ID" value="QHT35443.1"/>
    <property type="molecule type" value="Genomic_DNA"/>
</dbReference>
<proteinExistence type="predicted"/>
<organism evidence="1">
    <name type="scientific">viral metagenome</name>
    <dbReference type="NCBI Taxonomy" id="1070528"/>
    <lineage>
        <taxon>unclassified sequences</taxon>
        <taxon>metagenomes</taxon>
        <taxon>organismal metagenomes</taxon>
    </lineage>
</organism>
<evidence type="ECO:0000313" key="1">
    <source>
        <dbReference type="EMBL" id="QHT35443.1"/>
    </source>
</evidence>